<comment type="caution">
    <text evidence="2">The sequence shown here is derived from an EMBL/GenBank/DDBJ whole genome shotgun (WGS) entry which is preliminary data.</text>
</comment>
<dbReference type="PANTHER" id="PTHR43031:SF1">
    <property type="entry name" value="PYRIDINE NUCLEOTIDE-DISULPHIDE OXIDOREDUCTASE"/>
    <property type="match status" value="1"/>
</dbReference>
<dbReference type="InterPro" id="IPR050229">
    <property type="entry name" value="GlpE_sulfurtransferase"/>
</dbReference>
<organism evidence="2 3">
    <name type="scientific">Oligosphaera ethanolica</name>
    <dbReference type="NCBI Taxonomy" id="760260"/>
    <lineage>
        <taxon>Bacteria</taxon>
        <taxon>Pseudomonadati</taxon>
        <taxon>Lentisphaerota</taxon>
        <taxon>Oligosphaeria</taxon>
        <taxon>Oligosphaerales</taxon>
        <taxon>Oligosphaeraceae</taxon>
        <taxon>Oligosphaera</taxon>
    </lineage>
</organism>
<dbReference type="SUPFAM" id="SSF52821">
    <property type="entry name" value="Rhodanese/Cell cycle control phosphatase"/>
    <property type="match status" value="1"/>
</dbReference>
<proteinExistence type="predicted"/>
<dbReference type="Proteomes" id="UP001238163">
    <property type="component" value="Unassembled WGS sequence"/>
</dbReference>
<name>A0AAE4AP35_9BACT</name>
<accession>A0AAE4AP35</accession>
<sequence>MDGYSSVMKAMDLEFFGGGRHKIQPGAFLGQASALMLDVRSAEEVATLSFGLSYHLPVLHIPINEIPDRWSEIPKDKLVGVFCSSGTRSAMVYLYLQAHGLEQVRIIEGAYAEMADELKPGKLLKHLTTARRDA</sequence>
<protein>
    <submittedName>
        <fullName evidence="2">Rhodanese-related sulfurtransferase</fullName>
    </submittedName>
</protein>
<dbReference type="CDD" id="cd00158">
    <property type="entry name" value="RHOD"/>
    <property type="match status" value="1"/>
</dbReference>
<dbReference type="EMBL" id="JAUSVL010000001">
    <property type="protein sequence ID" value="MDQ0290306.1"/>
    <property type="molecule type" value="Genomic_DNA"/>
</dbReference>
<evidence type="ECO:0000313" key="2">
    <source>
        <dbReference type="EMBL" id="MDQ0290306.1"/>
    </source>
</evidence>
<dbReference type="InterPro" id="IPR036873">
    <property type="entry name" value="Rhodanese-like_dom_sf"/>
</dbReference>
<dbReference type="Gene3D" id="3.40.250.10">
    <property type="entry name" value="Rhodanese-like domain"/>
    <property type="match status" value="1"/>
</dbReference>
<dbReference type="PANTHER" id="PTHR43031">
    <property type="entry name" value="FAD-DEPENDENT OXIDOREDUCTASE"/>
    <property type="match status" value="1"/>
</dbReference>
<gene>
    <name evidence="2" type="ORF">J3R75_002413</name>
</gene>
<dbReference type="Pfam" id="PF00581">
    <property type="entry name" value="Rhodanese"/>
    <property type="match status" value="1"/>
</dbReference>
<dbReference type="AlphaFoldDB" id="A0AAE4AP35"/>
<keyword evidence="3" id="KW-1185">Reference proteome</keyword>
<dbReference type="PROSITE" id="PS50206">
    <property type="entry name" value="RHODANESE_3"/>
    <property type="match status" value="1"/>
</dbReference>
<dbReference type="RefSeq" id="WP_307261747.1">
    <property type="nucleotide sequence ID" value="NZ_JAUSVL010000001.1"/>
</dbReference>
<dbReference type="SMART" id="SM00450">
    <property type="entry name" value="RHOD"/>
    <property type="match status" value="1"/>
</dbReference>
<evidence type="ECO:0000313" key="3">
    <source>
        <dbReference type="Proteomes" id="UP001238163"/>
    </source>
</evidence>
<dbReference type="InterPro" id="IPR001763">
    <property type="entry name" value="Rhodanese-like_dom"/>
</dbReference>
<evidence type="ECO:0000259" key="1">
    <source>
        <dbReference type="PROSITE" id="PS50206"/>
    </source>
</evidence>
<reference evidence="2" key="1">
    <citation type="submission" date="2023-07" db="EMBL/GenBank/DDBJ databases">
        <title>Genomic Encyclopedia of Type Strains, Phase IV (KMG-IV): sequencing the most valuable type-strain genomes for metagenomic binning, comparative biology and taxonomic classification.</title>
        <authorList>
            <person name="Goeker M."/>
        </authorList>
    </citation>
    <scope>NUCLEOTIDE SEQUENCE</scope>
    <source>
        <strain evidence="2">DSM 24202</strain>
    </source>
</reference>
<feature type="domain" description="Rhodanese" evidence="1">
    <location>
        <begin position="30"/>
        <end position="120"/>
    </location>
</feature>